<name>A0A9J9Q9K7_ACIET</name>
<proteinExistence type="predicted"/>
<feature type="region of interest" description="Disordered" evidence="1">
    <location>
        <begin position="35"/>
        <end position="56"/>
    </location>
</feature>
<accession>A0A9J9Q9K7</accession>
<feature type="compositionally biased region" description="Low complexity" evidence="1">
    <location>
        <begin position="35"/>
        <end position="54"/>
    </location>
</feature>
<reference evidence="2 3" key="1">
    <citation type="journal article" date="2010" name="J. Bacteriol.">
        <title>Completed genome sequence of the anaerobic iron-oxidizing bacterium Acidovorax ebreus strain TPSY.</title>
        <authorList>
            <person name="Byrne-Bailey K.G."/>
            <person name="Weber K.A."/>
            <person name="Chair A.H."/>
            <person name="Bose S."/>
            <person name="Knox T."/>
            <person name="Spanbauer T.L."/>
            <person name="Chertkov O."/>
            <person name="Coates J.D."/>
        </authorList>
    </citation>
    <scope>NUCLEOTIDE SEQUENCE [LARGE SCALE GENOMIC DNA]</scope>
    <source>
        <strain evidence="2 3">TPSY</strain>
    </source>
</reference>
<dbReference type="KEGG" id="dia:Dtpsy_0111"/>
<dbReference type="RefSeq" id="WP_012655217.1">
    <property type="nucleotide sequence ID" value="NC_011992.1"/>
</dbReference>
<evidence type="ECO:0000313" key="2">
    <source>
        <dbReference type="EMBL" id="ACM31597.1"/>
    </source>
</evidence>
<evidence type="ECO:0000256" key="1">
    <source>
        <dbReference type="SAM" id="MobiDB-lite"/>
    </source>
</evidence>
<dbReference type="EMBL" id="CP001392">
    <property type="protein sequence ID" value="ACM31597.1"/>
    <property type="molecule type" value="Genomic_DNA"/>
</dbReference>
<dbReference type="Proteomes" id="UP000000450">
    <property type="component" value="Chromosome"/>
</dbReference>
<protein>
    <recommendedName>
        <fullName evidence="4">Fe-S oxidoreductase</fullName>
    </recommendedName>
</protein>
<sequence>MASSIDPPRPPLAPAVRVLAEAALQRQNWLLAAPAAPTPAGAAPAGSAPTDAPPVTFSPNLLPPALPPMPAVQAGRERVSLSDQARQGLQAMAGGAVAPSRAPAASHGPAALSADAVADEGAFARAAAIPAPWPAQGVGAPLLRLLNTLVQQLGPAGGAAPRVLAAQPWPAGTDPAAGGTGLPALQIARVAQGMVYTPDGARGFTLTLRLPAAAMPALPSAPTAPAALSVGFAGPPQTLAPGLFALVLQGPGAAGQRTSGWLSLDLAPAPGAAAVVYGRDPLQARTDPWLALAALQASGQSRVQEHDRAAEPPCSAPGCPYEGRAPCVQPFCLALRVQPAPLAAPTGPG</sequence>
<keyword evidence="3" id="KW-1185">Reference proteome</keyword>
<gene>
    <name evidence="2" type="ordered locus">Dtpsy_0111</name>
</gene>
<evidence type="ECO:0000313" key="3">
    <source>
        <dbReference type="Proteomes" id="UP000000450"/>
    </source>
</evidence>
<organism evidence="2 3">
    <name type="scientific">Acidovorax ebreus (strain TPSY)</name>
    <name type="common">Diaphorobacter sp. (strain TPSY)</name>
    <dbReference type="NCBI Taxonomy" id="535289"/>
    <lineage>
        <taxon>Bacteria</taxon>
        <taxon>Pseudomonadati</taxon>
        <taxon>Pseudomonadota</taxon>
        <taxon>Betaproteobacteria</taxon>
        <taxon>Burkholderiales</taxon>
        <taxon>Comamonadaceae</taxon>
        <taxon>Diaphorobacter</taxon>
    </lineage>
</organism>
<evidence type="ECO:0008006" key="4">
    <source>
        <dbReference type="Google" id="ProtNLM"/>
    </source>
</evidence>
<dbReference type="AlphaFoldDB" id="A0A9J9Q9K7"/>